<keyword evidence="2" id="KW-1185">Reference proteome</keyword>
<dbReference type="EMBL" id="CM007383">
    <property type="protein sequence ID" value="ONK74354.1"/>
    <property type="molecule type" value="Genomic_DNA"/>
</dbReference>
<evidence type="ECO:0000313" key="1">
    <source>
        <dbReference type="EMBL" id="ONK74354.1"/>
    </source>
</evidence>
<organism evidence="1 2">
    <name type="scientific">Asparagus officinalis</name>
    <name type="common">Garden asparagus</name>
    <dbReference type="NCBI Taxonomy" id="4686"/>
    <lineage>
        <taxon>Eukaryota</taxon>
        <taxon>Viridiplantae</taxon>
        <taxon>Streptophyta</taxon>
        <taxon>Embryophyta</taxon>
        <taxon>Tracheophyta</taxon>
        <taxon>Spermatophyta</taxon>
        <taxon>Magnoliopsida</taxon>
        <taxon>Liliopsida</taxon>
        <taxon>Asparagales</taxon>
        <taxon>Asparagaceae</taxon>
        <taxon>Asparagoideae</taxon>
        <taxon>Asparagus</taxon>
    </lineage>
</organism>
<gene>
    <name evidence="1" type="ORF">A4U43_C03F5370</name>
</gene>
<reference evidence="2" key="1">
    <citation type="journal article" date="2017" name="Nat. Commun.">
        <title>The asparagus genome sheds light on the origin and evolution of a young Y chromosome.</title>
        <authorList>
            <person name="Harkess A."/>
            <person name="Zhou J."/>
            <person name="Xu C."/>
            <person name="Bowers J.E."/>
            <person name="Van der Hulst R."/>
            <person name="Ayyampalayam S."/>
            <person name="Mercati F."/>
            <person name="Riccardi P."/>
            <person name="McKain M.R."/>
            <person name="Kakrana A."/>
            <person name="Tang H."/>
            <person name="Ray J."/>
            <person name="Groenendijk J."/>
            <person name="Arikit S."/>
            <person name="Mathioni S.M."/>
            <person name="Nakano M."/>
            <person name="Shan H."/>
            <person name="Telgmann-Rauber A."/>
            <person name="Kanno A."/>
            <person name="Yue Z."/>
            <person name="Chen H."/>
            <person name="Li W."/>
            <person name="Chen Y."/>
            <person name="Xu X."/>
            <person name="Zhang Y."/>
            <person name="Luo S."/>
            <person name="Chen H."/>
            <person name="Gao J."/>
            <person name="Mao Z."/>
            <person name="Pires J.C."/>
            <person name="Luo M."/>
            <person name="Kudrna D."/>
            <person name="Wing R.A."/>
            <person name="Meyers B.C."/>
            <person name="Yi K."/>
            <person name="Kong H."/>
            <person name="Lavrijsen P."/>
            <person name="Sunseri F."/>
            <person name="Falavigna A."/>
            <person name="Ye Y."/>
            <person name="Leebens-Mack J.H."/>
            <person name="Chen G."/>
        </authorList>
    </citation>
    <scope>NUCLEOTIDE SEQUENCE [LARGE SCALE GENOMIC DNA]</scope>
    <source>
        <strain evidence="2">cv. DH0086</strain>
    </source>
</reference>
<proteinExistence type="predicted"/>
<name>A0A5P1F894_ASPOF</name>
<protein>
    <submittedName>
        <fullName evidence="1">Uncharacterized protein</fullName>
    </submittedName>
</protein>
<evidence type="ECO:0000313" key="2">
    <source>
        <dbReference type="Proteomes" id="UP000243459"/>
    </source>
</evidence>
<dbReference type="Proteomes" id="UP000243459">
    <property type="component" value="Chromosome 3"/>
</dbReference>
<accession>A0A5P1F894</accession>
<dbReference type="Gramene" id="ONK74354">
    <property type="protein sequence ID" value="ONK74354"/>
    <property type="gene ID" value="A4U43_C03F5370"/>
</dbReference>
<sequence length="103" mass="11381">MLLPPKTGNCNLYRSTCFKFMGRGSSKKYINHTGAMQVFVETIQNRDRVQSHASNICAASRNSLNIIKKFVPVVMNLLRKLAEAGQGNHQAPQAPEPSPPLNT</sequence>
<dbReference type="AlphaFoldDB" id="A0A5P1F894"/>